<dbReference type="RefSeq" id="WP_114622331.1">
    <property type="nucleotide sequence ID" value="NZ_QQNA01000024.1"/>
</dbReference>
<protein>
    <recommendedName>
        <fullName evidence="3">Nucleopolyhedrovirus P10 family protein</fullName>
    </recommendedName>
</protein>
<keyword evidence="2" id="KW-1185">Reference proteome</keyword>
<evidence type="ECO:0000313" key="1">
    <source>
        <dbReference type="EMBL" id="RDG39357.1"/>
    </source>
</evidence>
<accession>A0A370BC30</accession>
<gene>
    <name evidence="1" type="ORF">DVH02_04340</name>
</gene>
<evidence type="ECO:0000313" key="2">
    <source>
        <dbReference type="Proteomes" id="UP000253741"/>
    </source>
</evidence>
<proteinExistence type="predicted"/>
<organism evidence="1 2">
    <name type="scientific">Streptomyces corynorhini</name>
    <dbReference type="NCBI Taxonomy" id="2282652"/>
    <lineage>
        <taxon>Bacteria</taxon>
        <taxon>Bacillati</taxon>
        <taxon>Actinomycetota</taxon>
        <taxon>Actinomycetes</taxon>
        <taxon>Kitasatosporales</taxon>
        <taxon>Streptomycetaceae</taxon>
        <taxon>Streptomyces</taxon>
    </lineage>
</organism>
<evidence type="ECO:0008006" key="3">
    <source>
        <dbReference type="Google" id="ProtNLM"/>
    </source>
</evidence>
<dbReference type="Proteomes" id="UP000253741">
    <property type="component" value="Unassembled WGS sequence"/>
</dbReference>
<dbReference type="OrthoDB" id="4243671at2"/>
<dbReference type="AlphaFoldDB" id="A0A370BC30"/>
<sequence>MTTARGTEGWTAEVRRRLAPGRLLPLGEAADGAWLAERAARAALRRAAAGVPGAVLDAGVRIGPAEGRAHGEPVVEPPPSALPPGPLRIDARFTAVGYPAGAATAGESLPAVAERLRAALSACAREVLGLTVTEVDLRVTGLLAEVQDEPAEPVAPLGGRALSPDDATGRAVAAVPGVAYLTGVLGAPVVSAPGQVRVELATAAGHHPPAVARAVRAGLTRALPGAPSVAVLVTAVEAAPAP</sequence>
<dbReference type="EMBL" id="QQNA01000024">
    <property type="protein sequence ID" value="RDG39357.1"/>
    <property type="molecule type" value="Genomic_DNA"/>
</dbReference>
<comment type="caution">
    <text evidence="1">The sequence shown here is derived from an EMBL/GenBank/DDBJ whole genome shotgun (WGS) entry which is preliminary data.</text>
</comment>
<reference evidence="1 2" key="1">
    <citation type="submission" date="2018-07" db="EMBL/GenBank/DDBJ databases">
        <title>Streptomyces species from bats.</title>
        <authorList>
            <person name="Dunlap C."/>
        </authorList>
    </citation>
    <scope>NUCLEOTIDE SEQUENCE [LARGE SCALE GENOMIC DNA]</scope>
    <source>
        <strain evidence="1 2">AC230</strain>
    </source>
</reference>
<name>A0A370BC30_9ACTN</name>